<proteinExistence type="predicted"/>
<evidence type="ECO:0000313" key="4">
    <source>
        <dbReference type="EMBL" id="CAI4012532.1"/>
    </source>
</evidence>
<sequence length="742" mass="82725">MAMNAEKSKKLDLLMGRLYTLGAPKFLLYSISLLALNPAIEIFTEAYGFVELFSGEAWTSRCMRNSHVKTASFDIRYGDPDRNPLKQDHMDLCTSAGFSLALLTILNCRWDHFLVVVGLVCSSFVTVSAGTHQRAPWSPFGNLNALFVETGNLLASRVCALILVISCMNGCWILEQPRSTQLMWLPRVRSTFRLLPEVFESSWWMALYGGLTPKRHIAFSNAKTIQILDLGKLLKEVRQRLSKHGYQSTRSYKSKGRKVFSGTRFLKQTQTYPPRFARRVAKYYDRFCTQRVGHCPKEIDPAPEAALAAKRPTAKSKGKSKGNSKGSTTPPPPSRPVATPARKGAVASEEVPTPPQGASGNPAPQKRLRGKVPDDAKDREIAELKKASAKMQAQLEAMMSTHDSSQGDTGSAPAAPSGEGLSQEAKMAKLRRVCEKKPSGKCKVPEDIHLKWKNNNGDDRKDLLELLETSDWDKDTFVAKVQRSVAKTNKLTRTKKRAWHTEESMMKKLDWSKSYIKNVVAYCRKPGHEKLVRKDRYNKKLDKFLVVVEERDSEVSDLEECERHDAVQDSEKPVNFQLKAKGSMEPPDVGATSETDVSEEEEEAKQTNGPKQEYDRFKTFANSLLGRSAKISELIADLEASMEASQKGPETSEGKRVARLVSNLEEATATLDAEHNKCECVKAQVSKLAKLKDNSDPAAAKMITQIDERVSETTISCSKITAIESAAKTMVRNLKKVVKEEK</sequence>
<dbReference type="EMBL" id="CAMXCT010005512">
    <property type="protein sequence ID" value="CAI4012532.1"/>
    <property type="molecule type" value="Genomic_DNA"/>
</dbReference>
<keyword evidence="1" id="KW-0175">Coiled coil</keyword>
<keyword evidence="6" id="KW-1185">Reference proteome</keyword>
<dbReference type="EMBL" id="CAMXCT030005512">
    <property type="protein sequence ID" value="CAL4799844.1"/>
    <property type="molecule type" value="Genomic_DNA"/>
</dbReference>
<keyword evidence="3" id="KW-0472">Membrane</keyword>
<organism evidence="4">
    <name type="scientific">Cladocopium goreaui</name>
    <dbReference type="NCBI Taxonomy" id="2562237"/>
    <lineage>
        <taxon>Eukaryota</taxon>
        <taxon>Sar</taxon>
        <taxon>Alveolata</taxon>
        <taxon>Dinophyceae</taxon>
        <taxon>Suessiales</taxon>
        <taxon>Symbiodiniaceae</taxon>
        <taxon>Cladocopium</taxon>
    </lineage>
</organism>
<dbReference type="OrthoDB" id="483567at2759"/>
<dbReference type="Proteomes" id="UP001152797">
    <property type="component" value="Unassembled WGS sequence"/>
</dbReference>
<feature type="coiled-coil region" evidence="1">
    <location>
        <begin position="657"/>
        <end position="684"/>
    </location>
</feature>
<reference evidence="4" key="1">
    <citation type="submission" date="2022-10" db="EMBL/GenBank/DDBJ databases">
        <authorList>
            <person name="Chen Y."/>
            <person name="Dougan E. K."/>
            <person name="Chan C."/>
            <person name="Rhodes N."/>
            <person name="Thang M."/>
        </authorList>
    </citation>
    <scope>NUCLEOTIDE SEQUENCE</scope>
</reference>
<protein>
    <submittedName>
        <fullName evidence="4">Uncharacterized protein</fullName>
    </submittedName>
</protein>
<name>A0A9P1DLK6_9DINO</name>
<gene>
    <name evidence="4" type="ORF">C1SCF055_LOCUS37584</name>
</gene>
<feature type="compositionally biased region" description="Basic and acidic residues" evidence="2">
    <location>
        <begin position="371"/>
        <end position="386"/>
    </location>
</feature>
<dbReference type="AlphaFoldDB" id="A0A9P1DLK6"/>
<evidence type="ECO:0000256" key="2">
    <source>
        <dbReference type="SAM" id="MobiDB-lite"/>
    </source>
</evidence>
<feature type="compositionally biased region" description="Basic residues" evidence="2">
    <location>
        <begin position="312"/>
        <end position="322"/>
    </location>
</feature>
<accession>A0A9P1DLK6</accession>
<evidence type="ECO:0000256" key="1">
    <source>
        <dbReference type="SAM" id="Coils"/>
    </source>
</evidence>
<dbReference type="EMBL" id="CAMXCT020005512">
    <property type="protein sequence ID" value="CAL1165907.1"/>
    <property type="molecule type" value="Genomic_DNA"/>
</dbReference>
<keyword evidence="3" id="KW-0812">Transmembrane</keyword>
<feature type="compositionally biased region" description="Basic and acidic residues" evidence="2">
    <location>
        <begin position="562"/>
        <end position="572"/>
    </location>
</feature>
<keyword evidence="3" id="KW-1133">Transmembrane helix</keyword>
<feature type="region of interest" description="Disordered" evidence="2">
    <location>
        <begin position="306"/>
        <end position="428"/>
    </location>
</feature>
<evidence type="ECO:0000256" key="3">
    <source>
        <dbReference type="SAM" id="Phobius"/>
    </source>
</evidence>
<comment type="caution">
    <text evidence="4">The sequence shown here is derived from an EMBL/GenBank/DDBJ whole genome shotgun (WGS) entry which is preliminary data.</text>
</comment>
<evidence type="ECO:0000313" key="6">
    <source>
        <dbReference type="Proteomes" id="UP001152797"/>
    </source>
</evidence>
<reference evidence="5" key="2">
    <citation type="submission" date="2024-04" db="EMBL/GenBank/DDBJ databases">
        <authorList>
            <person name="Chen Y."/>
            <person name="Shah S."/>
            <person name="Dougan E. K."/>
            <person name="Thang M."/>
            <person name="Chan C."/>
        </authorList>
    </citation>
    <scope>NUCLEOTIDE SEQUENCE [LARGE SCALE GENOMIC DNA]</scope>
</reference>
<feature type="transmembrane region" description="Helical" evidence="3">
    <location>
        <begin position="21"/>
        <end position="40"/>
    </location>
</feature>
<feature type="region of interest" description="Disordered" evidence="2">
    <location>
        <begin position="562"/>
        <end position="613"/>
    </location>
</feature>
<evidence type="ECO:0000313" key="5">
    <source>
        <dbReference type="EMBL" id="CAL1165907.1"/>
    </source>
</evidence>